<accession>A0A7S4K6K3</accession>
<dbReference type="EMBL" id="HBKQ01058010">
    <property type="protein sequence ID" value="CAE2284618.1"/>
    <property type="molecule type" value="Transcribed_RNA"/>
</dbReference>
<name>A0A7S4K6K3_9STRA</name>
<dbReference type="Pfam" id="PF01408">
    <property type="entry name" value="GFO_IDH_MocA"/>
    <property type="match status" value="1"/>
</dbReference>
<dbReference type="Gene3D" id="3.40.50.720">
    <property type="entry name" value="NAD(P)-binding Rossmann-like Domain"/>
    <property type="match status" value="1"/>
</dbReference>
<organism evidence="4">
    <name type="scientific">Odontella aurita</name>
    <dbReference type="NCBI Taxonomy" id="265563"/>
    <lineage>
        <taxon>Eukaryota</taxon>
        <taxon>Sar</taxon>
        <taxon>Stramenopiles</taxon>
        <taxon>Ochrophyta</taxon>
        <taxon>Bacillariophyta</taxon>
        <taxon>Mediophyceae</taxon>
        <taxon>Biddulphiophycidae</taxon>
        <taxon>Eupodiscales</taxon>
        <taxon>Odontellaceae</taxon>
        <taxon>Odontella</taxon>
    </lineage>
</organism>
<keyword evidence="2" id="KW-0472">Membrane</keyword>
<dbReference type="SUPFAM" id="SSF51735">
    <property type="entry name" value="NAD(P)-binding Rossmann-fold domains"/>
    <property type="match status" value="1"/>
</dbReference>
<keyword evidence="2" id="KW-1133">Transmembrane helix</keyword>
<keyword evidence="2" id="KW-0812">Transmembrane</keyword>
<dbReference type="PANTHER" id="PTHR42840:SF3">
    <property type="entry name" value="BINDING ROSSMANN FOLD OXIDOREDUCTASE, PUTATIVE (AFU_ORTHOLOGUE AFUA_2G10240)-RELATED"/>
    <property type="match status" value="1"/>
</dbReference>
<dbReference type="PANTHER" id="PTHR42840">
    <property type="entry name" value="NAD(P)-BINDING ROSSMANN-FOLD SUPERFAMILY PROTEIN-RELATED"/>
    <property type="match status" value="1"/>
</dbReference>
<evidence type="ECO:0000313" key="4">
    <source>
        <dbReference type="EMBL" id="CAE2284618.1"/>
    </source>
</evidence>
<dbReference type="GO" id="GO:0016491">
    <property type="term" value="F:oxidoreductase activity"/>
    <property type="evidence" value="ECO:0007669"/>
    <property type="project" value="UniProtKB-KW"/>
</dbReference>
<dbReference type="AlphaFoldDB" id="A0A7S4K6K3"/>
<keyword evidence="1" id="KW-0560">Oxidoreductase</keyword>
<dbReference type="InterPro" id="IPR036291">
    <property type="entry name" value="NAD(P)-bd_dom_sf"/>
</dbReference>
<dbReference type="GO" id="GO:0005737">
    <property type="term" value="C:cytoplasm"/>
    <property type="evidence" value="ECO:0007669"/>
    <property type="project" value="TreeGrafter"/>
</dbReference>
<protein>
    <recommendedName>
        <fullName evidence="3">Gfo/Idh/MocA-like oxidoreductase N-terminal domain-containing protein</fullName>
    </recommendedName>
</protein>
<feature type="transmembrane region" description="Helical" evidence="2">
    <location>
        <begin position="12"/>
        <end position="33"/>
    </location>
</feature>
<proteinExistence type="predicted"/>
<feature type="transmembrane region" description="Helical" evidence="2">
    <location>
        <begin position="74"/>
        <end position="95"/>
    </location>
</feature>
<evidence type="ECO:0000256" key="1">
    <source>
        <dbReference type="ARBA" id="ARBA00023002"/>
    </source>
</evidence>
<evidence type="ECO:0000256" key="2">
    <source>
        <dbReference type="SAM" id="Phobius"/>
    </source>
</evidence>
<gene>
    <name evidence="4" type="ORF">OAUR00152_LOCUS39641</name>
</gene>
<sequence length="469" mass="52292">MAAFRSKRNPFFASRYIIIFIILGAIISADAILGRKKKKKKQEAEFAAQKAAEETARKEKVIVLGGKDFEKKSVYVLGCGTFLALSVGFFLSSGIKKKKRGNNDVDGTLDVVIVGCGLPKKGMGWYHLTQLLEMKQVNVRAVVEPFYLNKKVCKDIPNSFKELMVSLHESGVECVADINKLVPFSKATLCLIAGRTSDNPALFRQCVHKGASVIYLEKPGAPSVRELNDMKALAETQSVKTYIGYNKNVTPYVQKAIELSQKVDNSHVFFCHNNSYSQADLPEVFARNPEGMLKNMVIHELALLVTFFGVTVDVIEKFEVNTRKLFSEKITTWKPGTSMPNPEYITDFSRVAFLIKTKKGREVSVMADRCGGNVSFAVVKDAKRREIKKFEFPDTDTARRVEEQVRADPEMMPYFFIQSDDYLELKNRVINATLAGKDAEGVATISIGIEALKLAEYGTAEINKALKSS</sequence>
<dbReference type="GO" id="GO:0006740">
    <property type="term" value="P:NADPH regeneration"/>
    <property type="evidence" value="ECO:0007669"/>
    <property type="project" value="TreeGrafter"/>
</dbReference>
<feature type="domain" description="Gfo/Idh/MocA-like oxidoreductase N-terminal" evidence="3">
    <location>
        <begin position="110"/>
        <end position="245"/>
    </location>
</feature>
<evidence type="ECO:0000259" key="3">
    <source>
        <dbReference type="Pfam" id="PF01408"/>
    </source>
</evidence>
<dbReference type="InterPro" id="IPR000683">
    <property type="entry name" value="Gfo/Idh/MocA-like_OxRdtase_N"/>
</dbReference>
<dbReference type="GO" id="GO:0000166">
    <property type="term" value="F:nucleotide binding"/>
    <property type="evidence" value="ECO:0007669"/>
    <property type="project" value="InterPro"/>
</dbReference>
<reference evidence="4" key="1">
    <citation type="submission" date="2021-01" db="EMBL/GenBank/DDBJ databases">
        <authorList>
            <person name="Corre E."/>
            <person name="Pelletier E."/>
            <person name="Niang G."/>
            <person name="Scheremetjew M."/>
            <person name="Finn R."/>
            <person name="Kale V."/>
            <person name="Holt S."/>
            <person name="Cochrane G."/>
            <person name="Meng A."/>
            <person name="Brown T."/>
            <person name="Cohen L."/>
        </authorList>
    </citation>
    <scope>NUCLEOTIDE SEQUENCE</scope>
    <source>
        <strain evidence="4">Isolate 1302-5</strain>
    </source>
</reference>